<evidence type="ECO:0000256" key="1">
    <source>
        <dbReference type="ARBA" id="ARBA00022664"/>
    </source>
</evidence>
<proteinExistence type="predicted"/>
<dbReference type="GO" id="GO:0008380">
    <property type="term" value="P:RNA splicing"/>
    <property type="evidence" value="ECO:0007669"/>
    <property type="project" value="UniProtKB-KW"/>
</dbReference>
<comment type="caution">
    <text evidence="7">The sequence shown here is derived from an EMBL/GenBank/DDBJ whole genome shotgun (WGS) entry which is preliminary data.</text>
</comment>
<evidence type="ECO:0000313" key="7">
    <source>
        <dbReference type="EMBL" id="KGR14828.1"/>
    </source>
</evidence>
<feature type="compositionally biased region" description="Polar residues" evidence="5">
    <location>
        <begin position="23"/>
        <end position="34"/>
    </location>
</feature>
<dbReference type="InterPro" id="IPR012677">
    <property type="entry name" value="Nucleotide-bd_a/b_plait_sf"/>
</dbReference>
<feature type="compositionally biased region" description="Polar residues" evidence="5">
    <location>
        <begin position="213"/>
        <end position="240"/>
    </location>
</feature>
<dbReference type="Gene3D" id="3.30.70.330">
    <property type="match status" value="3"/>
</dbReference>
<feature type="compositionally biased region" description="Polar residues" evidence="5">
    <location>
        <begin position="253"/>
        <end position="276"/>
    </location>
</feature>
<organism evidence="7 8">
    <name type="scientific">Candida albicans P78048</name>
    <dbReference type="NCBI Taxonomy" id="1094989"/>
    <lineage>
        <taxon>Eukaryota</taxon>
        <taxon>Fungi</taxon>
        <taxon>Dikarya</taxon>
        <taxon>Ascomycota</taxon>
        <taxon>Saccharomycotina</taxon>
        <taxon>Pichiomycetes</taxon>
        <taxon>Debaryomycetaceae</taxon>
        <taxon>Candida/Lodderomyces clade</taxon>
        <taxon>Candida</taxon>
    </lineage>
</organism>
<keyword evidence="2 4" id="KW-0694">RNA-binding</keyword>
<gene>
    <name evidence="7" type="ORF">MG3_01699</name>
</gene>
<dbReference type="InterPro" id="IPR000504">
    <property type="entry name" value="RRM_dom"/>
</dbReference>
<evidence type="ECO:0000256" key="3">
    <source>
        <dbReference type="ARBA" id="ARBA00023187"/>
    </source>
</evidence>
<protein>
    <submittedName>
        <fullName evidence="7">Splicing factor U2AF 65 kDa subunit</fullName>
    </submittedName>
</protein>
<dbReference type="EMBL" id="AJIX01000012">
    <property type="protein sequence ID" value="KGR14828.1"/>
    <property type="molecule type" value="Genomic_DNA"/>
</dbReference>
<evidence type="ECO:0000256" key="2">
    <source>
        <dbReference type="ARBA" id="ARBA00022884"/>
    </source>
</evidence>
<reference evidence="7 8" key="1">
    <citation type="submission" date="2013-12" db="EMBL/GenBank/DDBJ databases">
        <title>The Genome Sequence of Candida albicans P78048.</title>
        <authorList>
            <consortium name="The Broad Institute Genome Sequencing Platform"/>
            <consortium name="The Broad Institute Genome Sequencing Center for Infectious Disease"/>
            <person name="Cuomo C."/>
            <person name="Bennett R."/>
            <person name="Hirakawa M."/>
            <person name="Noverr M."/>
            <person name="Mitchell A."/>
            <person name="Young S.K."/>
            <person name="Zeng Q."/>
            <person name="Gargeya S."/>
            <person name="Fitzgerald M."/>
            <person name="Abouelleil A."/>
            <person name="Alvarado L."/>
            <person name="Berlin A.M."/>
            <person name="Chapman S.B."/>
            <person name="Dewar J."/>
            <person name="Goldberg J."/>
            <person name="Griggs A."/>
            <person name="Gujja S."/>
            <person name="Hansen M."/>
            <person name="Howarth C."/>
            <person name="Imamovic A."/>
            <person name="Larimer J."/>
            <person name="McCowan C."/>
            <person name="Murphy C."/>
            <person name="Pearson M."/>
            <person name="Priest M."/>
            <person name="Roberts A."/>
            <person name="Saif S."/>
            <person name="Shea T."/>
            <person name="Sykes S."/>
            <person name="Wortman J."/>
            <person name="Nusbaum C."/>
            <person name="Birren B."/>
        </authorList>
    </citation>
    <scope>NUCLEOTIDE SEQUENCE [LARGE SCALE GENOMIC DNA]</scope>
    <source>
        <strain evidence="7 8">P78048</strain>
    </source>
</reference>
<feature type="compositionally biased region" description="Basic and acidic residues" evidence="5">
    <location>
        <begin position="173"/>
        <end position="192"/>
    </location>
</feature>
<sequence length="719" mass="82184">MSSSSQRQANSYSRRAPFHDDTNNQSSFRNQPNRNEPPLNRGRGYNEHQGRRSDAMPNRGDPRRPDNRNDGYNDRRDDGRGDKNKRFQHPGRSEEQPKYFGRGNRESSQHQSPQSSRHSGREGQGQGQGPDRNRNDQRYDPRRNDGRTGNNPPHYKPNRSNDVPIANRGTKRSNQEHDAGPFKQPRLSDEYTQRSQQQQFSSRKPYNNKPDQKNGSNRKSDSKFSQPKFQKSRSSFQNRGRGNDWDRSGEAYTPSSKRSDNPNFSGQRKFEPQSSLARARTISVAKPKSINEILKEIDRLQNRVQDLQSVQPIEEVKVIDSRWNKVPEGFENLSAARAKLSGLFPLPGYPRPIDFTKLEGTIKNRLNNSDDILNETSRIDPVDSKAARTLIVKNDLSQISHLKLVEFFNDYLKAIDFEKGSSNNIKKQKKAQDNKFMIIEFNNAECATIIYSLNETELLFNAYKEEKVPARQMEKFKLLIARPSEYVVQDLEPVKSDEIEEVVRDNSRKISLTIVPNATPSKVIESLEKNVGALQGIQFLRQKGTKNLLGLVFVEFKDSSNDVIGKLRRLPFITRAFHSCILPNKTPIQKGPIDFHSLKNLVENKNVAPHPSSRVIRLLNAVTESELADDATYSFIRNDMYNEASKYGEVVNVRIPRPSRNHTPGILQFNTSTGLGTIYIEFKDEKIALAAMMELAGKSYNDRTVLATFYDFDDFLMGI</sequence>
<evidence type="ECO:0000313" key="8">
    <source>
        <dbReference type="Proteomes" id="UP000030161"/>
    </source>
</evidence>
<feature type="compositionally biased region" description="Basic and acidic residues" evidence="5">
    <location>
        <begin position="44"/>
        <end position="108"/>
    </location>
</feature>
<evidence type="ECO:0000259" key="6">
    <source>
        <dbReference type="PROSITE" id="PS50102"/>
    </source>
</evidence>
<feature type="region of interest" description="Disordered" evidence="5">
    <location>
        <begin position="1"/>
        <end position="282"/>
    </location>
</feature>
<dbReference type="InterPro" id="IPR035979">
    <property type="entry name" value="RBD_domain_sf"/>
</dbReference>
<dbReference type="PANTHER" id="PTHR23139">
    <property type="entry name" value="RNA-BINDING PROTEIN"/>
    <property type="match status" value="1"/>
</dbReference>
<name>A0AB34PVG9_CANAX</name>
<dbReference type="AlphaFoldDB" id="A0AB34PVG9"/>
<keyword evidence="3" id="KW-0508">mRNA splicing</keyword>
<dbReference type="SUPFAM" id="SSF54928">
    <property type="entry name" value="RNA-binding domain, RBD"/>
    <property type="match status" value="1"/>
</dbReference>
<dbReference type="CDD" id="cd12232">
    <property type="entry name" value="RRM3_U2AF65"/>
    <property type="match status" value="1"/>
</dbReference>
<dbReference type="GO" id="GO:0003723">
    <property type="term" value="F:RNA binding"/>
    <property type="evidence" value="ECO:0007669"/>
    <property type="project" value="UniProtKB-UniRule"/>
</dbReference>
<evidence type="ECO:0000256" key="5">
    <source>
        <dbReference type="SAM" id="MobiDB-lite"/>
    </source>
</evidence>
<accession>A0AB34PVG9</accession>
<feature type="compositionally biased region" description="Basic and acidic residues" evidence="5">
    <location>
        <begin position="131"/>
        <end position="146"/>
    </location>
</feature>
<dbReference type="GO" id="GO:0006397">
    <property type="term" value="P:mRNA processing"/>
    <property type="evidence" value="ECO:0007669"/>
    <property type="project" value="UniProtKB-KW"/>
</dbReference>
<keyword evidence="1" id="KW-0507">mRNA processing</keyword>
<feature type="compositionally biased region" description="Low complexity" evidence="5">
    <location>
        <begin position="1"/>
        <end position="15"/>
    </location>
</feature>
<dbReference type="PROSITE" id="PS50102">
    <property type="entry name" value="RRM"/>
    <property type="match status" value="1"/>
</dbReference>
<evidence type="ECO:0000256" key="4">
    <source>
        <dbReference type="PROSITE-ProRule" id="PRU00176"/>
    </source>
</evidence>
<feature type="domain" description="RRM" evidence="6">
    <location>
        <begin position="620"/>
        <end position="712"/>
    </location>
</feature>
<feature type="compositionally biased region" description="Low complexity" evidence="5">
    <location>
        <begin position="193"/>
        <end position="203"/>
    </location>
</feature>
<dbReference type="Proteomes" id="UP000030161">
    <property type="component" value="Unassembled WGS sequence"/>
</dbReference>